<reference evidence="7 8" key="2">
    <citation type="submission" date="2020-08" db="EMBL/GenBank/DDBJ databases">
        <authorList>
            <person name="Ueki A."/>
            <person name="Tonouchi A."/>
        </authorList>
    </citation>
    <scope>NUCLEOTIDE SEQUENCE [LARGE SCALE GENOMIC DNA]</scope>
    <source>
        <strain evidence="7 8">CTTW</strain>
    </source>
</reference>
<keyword evidence="5" id="KW-0812">Transmembrane</keyword>
<feature type="compositionally biased region" description="Basic and acidic residues" evidence="4">
    <location>
        <begin position="41"/>
        <end position="60"/>
    </location>
</feature>
<dbReference type="PROSITE" id="PS50106">
    <property type="entry name" value="PDZ"/>
    <property type="match status" value="1"/>
</dbReference>
<feature type="compositionally biased region" description="Polar residues" evidence="4">
    <location>
        <begin position="29"/>
        <end position="39"/>
    </location>
</feature>
<dbReference type="EMBL" id="AP023368">
    <property type="protein sequence ID" value="BCJ97631.1"/>
    <property type="molecule type" value="Genomic_DNA"/>
</dbReference>
<dbReference type="SUPFAM" id="SSF50156">
    <property type="entry name" value="PDZ domain-like"/>
    <property type="match status" value="1"/>
</dbReference>
<feature type="domain" description="PDZ" evidence="6">
    <location>
        <begin position="436"/>
        <end position="525"/>
    </location>
</feature>
<keyword evidence="5" id="KW-1133">Transmembrane helix</keyword>
<proteinExistence type="inferred from homology"/>
<keyword evidence="8" id="KW-1185">Reference proteome</keyword>
<evidence type="ECO:0000256" key="4">
    <source>
        <dbReference type="SAM" id="MobiDB-lite"/>
    </source>
</evidence>
<keyword evidence="2" id="KW-0645">Protease</keyword>
<evidence type="ECO:0000313" key="8">
    <source>
        <dbReference type="Proteomes" id="UP000515703"/>
    </source>
</evidence>
<evidence type="ECO:0000256" key="2">
    <source>
        <dbReference type="ARBA" id="ARBA00022670"/>
    </source>
</evidence>
<keyword evidence="5" id="KW-0472">Membrane</keyword>
<dbReference type="Pfam" id="PF13365">
    <property type="entry name" value="Trypsin_2"/>
    <property type="match status" value="1"/>
</dbReference>
<dbReference type="InterPro" id="IPR001478">
    <property type="entry name" value="PDZ"/>
</dbReference>
<dbReference type="PANTHER" id="PTHR22939">
    <property type="entry name" value="SERINE PROTEASE FAMILY S1C HTRA-RELATED"/>
    <property type="match status" value="1"/>
</dbReference>
<evidence type="ECO:0000256" key="3">
    <source>
        <dbReference type="ARBA" id="ARBA00022801"/>
    </source>
</evidence>
<gene>
    <name evidence="7" type="ORF">bsdcttw_06720</name>
</gene>
<accession>A0A7I8DK36</accession>
<dbReference type="InterPro" id="IPR009003">
    <property type="entry name" value="Peptidase_S1_PA"/>
</dbReference>
<sequence>MSDEFFGRENDQKEAADIDSRMKDAISGTPVSENLSGQESIPRDDEHFAGADTENHKSEEANSTQGFTSGSEATANNGDGQNSIYRLSKPSANEENGSSYSFWAEQVSGPRMGQTYEDYNQFKESRGVDTSAASYYQKAEEARLAGKEKKKDGFFKKAGKLVGAAVIFGLVAGLVFTGFNQAYYKINPDAAPVKFSLGDGSYKLLSSTAVTDGNITQKTDLTDVIDKTMPSIVQITTTYNQTYNDWFGQEYNQQSEGGGSGIIVGKNDKELLIATNNHVVEGADPIKVKFIDGTEAEAIIKGTDSVADLAVVSIDITKIKADTLNKISIAKLGDSNSVKVGEMAVAIGNALGYGQSTTVGYISAKDREVKVDDKTMVLLQTDAAINPGNSGGALLNLKGEVIGINTVKYASDEVEGMGFAIPISRATPIIDELMSREVLTEKEKGYLGVYPEDVTEDIATMYNWPVGVFVKQVITGGSADKAGIVAGDIITKINDTEITASTQLREKVNSYRAGTKITVTVKRNENGKFTEKTFNVTLTANPESNTNSNTTPGTNK</sequence>
<protein>
    <recommendedName>
        <fullName evidence="6">PDZ domain-containing protein</fullName>
    </recommendedName>
</protein>
<dbReference type="AlphaFoldDB" id="A0A7I8DK36"/>
<dbReference type="SMART" id="SM00228">
    <property type="entry name" value="PDZ"/>
    <property type="match status" value="1"/>
</dbReference>
<dbReference type="GO" id="GO:0004252">
    <property type="term" value="F:serine-type endopeptidase activity"/>
    <property type="evidence" value="ECO:0007669"/>
    <property type="project" value="InterPro"/>
</dbReference>
<dbReference type="InterPro" id="IPR043504">
    <property type="entry name" value="Peptidase_S1_PA_chymotrypsin"/>
</dbReference>
<organism evidence="7 8">
    <name type="scientific">Anaerocolumna chitinilytica</name>
    <dbReference type="NCBI Taxonomy" id="1727145"/>
    <lineage>
        <taxon>Bacteria</taxon>
        <taxon>Bacillati</taxon>
        <taxon>Bacillota</taxon>
        <taxon>Clostridia</taxon>
        <taxon>Lachnospirales</taxon>
        <taxon>Lachnospiraceae</taxon>
        <taxon>Anaerocolumna</taxon>
    </lineage>
</organism>
<dbReference type="RefSeq" id="WP_185258039.1">
    <property type="nucleotide sequence ID" value="NZ_AP023368.1"/>
</dbReference>
<dbReference type="GO" id="GO:0006508">
    <property type="term" value="P:proteolysis"/>
    <property type="evidence" value="ECO:0007669"/>
    <property type="project" value="UniProtKB-KW"/>
</dbReference>
<evidence type="ECO:0000256" key="5">
    <source>
        <dbReference type="SAM" id="Phobius"/>
    </source>
</evidence>
<dbReference type="PANTHER" id="PTHR22939:SF129">
    <property type="entry name" value="SERINE PROTEASE HTRA2, MITOCHONDRIAL"/>
    <property type="match status" value="1"/>
</dbReference>
<feature type="compositionally biased region" description="Basic and acidic residues" evidence="4">
    <location>
        <begin position="1"/>
        <end position="24"/>
    </location>
</feature>
<feature type="compositionally biased region" description="Polar residues" evidence="4">
    <location>
        <begin position="61"/>
        <end position="95"/>
    </location>
</feature>
<dbReference type="SUPFAM" id="SSF50494">
    <property type="entry name" value="Trypsin-like serine proteases"/>
    <property type="match status" value="1"/>
</dbReference>
<dbReference type="InterPro" id="IPR001940">
    <property type="entry name" value="Peptidase_S1C"/>
</dbReference>
<evidence type="ECO:0000256" key="1">
    <source>
        <dbReference type="ARBA" id="ARBA00010541"/>
    </source>
</evidence>
<feature type="transmembrane region" description="Helical" evidence="5">
    <location>
        <begin position="158"/>
        <end position="179"/>
    </location>
</feature>
<dbReference type="PRINTS" id="PR00834">
    <property type="entry name" value="PROTEASES2C"/>
</dbReference>
<evidence type="ECO:0000259" key="6">
    <source>
        <dbReference type="PROSITE" id="PS50106"/>
    </source>
</evidence>
<dbReference type="KEGG" id="acht:bsdcttw_06720"/>
<dbReference type="Gene3D" id="2.30.42.10">
    <property type="match status" value="1"/>
</dbReference>
<keyword evidence="3" id="KW-0378">Hydrolase</keyword>
<comment type="similarity">
    <text evidence="1">Belongs to the peptidase S1C family.</text>
</comment>
<feature type="region of interest" description="Disordered" evidence="4">
    <location>
        <begin position="1"/>
        <end position="95"/>
    </location>
</feature>
<dbReference type="InterPro" id="IPR036034">
    <property type="entry name" value="PDZ_sf"/>
</dbReference>
<dbReference type="Proteomes" id="UP000515703">
    <property type="component" value="Chromosome"/>
</dbReference>
<name>A0A7I8DK36_9FIRM</name>
<reference evidence="7 8" key="1">
    <citation type="submission" date="2020-08" db="EMBL/GenBank/DDBJ databases">
        <title>Draft genome sequencing of an Anaerocolumna strain isolated from anoxic soil subjected to BSD treatment.</title>
        <authorList>
            <person name="Uek A."/>
            <person name="Tonouchi A."/>
        </authorList>
    </citation>
    <scope>NUCLEOTIDE SEQUENCE [LARGE SCALE GENOMIC DNA]</scope>
    <source>
        <strain evidence="7 8">CTTW</strain>
    </source>
</reference>
<evidence type="ECO:0000313" key="7">
    <source>
        <dbReference type="EMBL" id="BCJ97631.1"/>
    </source>
</evidence>
<dbReference type="Gene3D" id="2.40.10.10">
    <property type="entry name" value="Trypsin-like serine proteases"/>
    <property type="match status" value="2"/>
</dbReference>
<dbReference type="Pfam" id="PF13180">
    <property type="entry name" value="PDZ_2"/>
    <property type="match status" value="1"/>
</dbReference>